<evidence type="ECO:0000256" key="8">
    <source>
        <dbReference type="ARBA" id="ARBA00022643"/>
    </source>
</evidence>
<dbReference type="Pfam" id="PF00175">
    <property type="entry name" value="NAD_binding_1"/>
    <property type="match status" value="1"/>
</dbReference>
<evidence type="ECO:0000256" key="12">
    <source>
        <dbReference type="ARBA" id="ARBA00023002"/>
    </source>
</evidence>
<evidence type="ECO:0000256" key="14">
    <source>
        <dbReference type="ARBA" id="ARBA00023033"/>
    </source>
</evidence>
<evidence type="ECO:0000256" key="13">
    <source>
        <dbReference type="ARBA" id="ARBA00023004"/>
    </source>
</evidence>
<dbReference type="SUPFAM" id="SSF48264">
    <property type="entry name" value="Cytochrome P450"/>
    <property type="match status" value="1"/>
</dbReference>
<evidence type="ECO:0000256" key="10">
    <source>
        <dbReference type="ARBA" id="ARBA00022827"/>
    </source>
</evidence>
<evidence type="ECO:0000256" key="6">
    <source>
        <dbReference type="ARBA" id="ARBA00022617"/>
    </source>
</evidence>
<evidence type="ECO:0000313" key="18">
    <source>
        <dbReference type="EMBL" id="PIL23414.1"/>
    </source>
</evidence>
<keyword evidence="11" id="KW-0521">NADP</keyword>
<evidence type="ECO:0000256" key="1">
    <source>
        <dbReference type="ARBA" id="ARBA00001917"/>
    </source>
</evidence>
<dbReference type="GO" id="GO:0003958">
    <property type="term" value="F:NADPH-hemoprotein reductase activity"/>
    <property type="evidence" value="ECO:0007669"/>
    <property type="project" value="InterPro"/>
</dbReference>
<gene>
    <name evidence="18" type="ORF">GSI_14725</name>
</gene>
<dbReference type="SUPFAM" id="SSF63380">
    <property type="entry name" value="Riboflavin synthase domain-like"/>
    <property type="match status" value="1"/>
</dbReference>
<dbReference type="PROSITE" id="PS00086">
    <property type="entry name" value="CYTOCHROME_P450"/>
    <property type="match status" value="1"/>
</dbReference>
<dbReference type="PRINTS" id="PR00463">
    <property type="entry name" value="EP450I"/>
</dbReference>
<dbReference type="InterPro" id="IPR001433">
    <property type="entry name" value="OxRdtase_FAD/NAD-bd"/>
</dbReference>
<dbReference type="InterPro" id="IPR036396">
    <property type="entry name" value="Cyt_P450_sf"/>
</dbReference>
<keyword evidence="12" id="KW-0560">Oxidoreductase</keyword>
<keyword evidence="10" id="KW-0274">FAD</keyword>
<dbReference type="SUPFAM" id="SSF52218">
    <property type="entry name" value="Flavoproteins"/>
    <property type="match status" value="1"/>
</dbReference>
<evidence type="ECO:0000256" key="15">
    <source>
        <dbReference type="PIRSR" id="PIRSR000209-1"/>
    </source>
</evidence>
<dbReference type="Gene3D" id="1.10.630.10">
    <property type="entry name" value="Cytochrome P450"/>
    <property type="match status" value="1"/>
</dbReference>
<evidence type="ECO:0000256" key="3">
    <source>
        <dbReference type="ARBA" id="ARBA00001974"/>
    </source>
</evidence>
<dbReference type="InterPro" id="IPR023206">
    <property type="entry name" value="Bifunctional_P450_P450_red"/>
</dbReference>
<keyword evidence="19" id="KW-1185">Reference proteome</keyword>
<dbReference type="InterPro" id="IPR002401">
    <property type="entry name" value="Cyt_P450_E_grp-I"/>
</dbReference>
<keyword evidence="6 15" id="KW-0349">Heme</keyword>
<name>A0A2G8RPH3_9APHY</name>
<evidence type="ECO:0000259" key="17">
    <source>
        <dbReference type="PROSITE" id="PS51384"/>
    </source>
</evidence>
<organism evidence="18 19">
    <name type="scientific">Ganoderma sinense ZZ0214-1</name>
    <dbReference type="NCBI Taxonomy" id="1077348"/>
    <lineage>
        <taxon>Eukaryota</taxon>
        <taxon>Fungi</taxon>
        <taxon>Dikarya</taxon>
        <taxon>Basidiomycota</taxon>
        <taxon>Agaricomycotina</taxon>
        <taxon>Agaricomycetes</taxon>
        <taxon>Polyporales</taxon>
        <taxon>Polyporaceae</taxon>
        <taxon>Ganoderma</taxon>
    </lineage>
</organism>
<keyword evidence="8" id="KW-0288">FMN</keyword>
<dbReference type="Pfam" id="PF00067">
    <property type="entry name" value="p450"/>
    <property type="match status" value="1"/>
</dbReference>
<dbReference type="CDD" id="cd06206">
    <property type="entry name" value="bifunctional_CYPOR"/>
    <property type="match status" value="1"/>
</dbReference>
<dbReference type="InterPro" id="IPR017938">
    <property type="entry name" value="Riboflavin_synthase-like_b-brl"/>
</dbReference>
<dbReference type="Gene3D" id="1.20.990.10">
    <property type="entry name" value="NADPH-cytochrome p450 Reductase, Chain A, domain 3"/>
    <property type="match status" value="1"/>
</dbReference>
<evidence type="ECO:0000313" key="19">
    <source>
        <dbReference type="Proteomes" id="UP000230002"/>
    </source>
</evidence>
<dbReference type="Pfam" id="PF00667">
    <property type="entry name" value="FAD_binding_1"/>
    <property type="match status" value="1"/>
</dbReference>
<dbReference type="FunFam" id="1.10.630.10:FF:000040">
    <property type="entry name" value="Bifunctional cytochrome P450/NADPH--P450 reductase"/>
    <property type="match status" value="1"/>
</dbReference>
<dbReference type="Proteomes" id="UP000230002">
    <property type="component" value="Unassembled WGS sequence"/>
</dbReference>
<keyword evidence="9 15" id="KW-0479">Metal-binding</keyword>
<dbReference type="SUPFAM" id="SSF52343">
    <property type="entry name" value="Ferredoxin reductase-like, C-terminal NADP-linked domain"/>
    <property type="match status" value="1"/>
</dbReference>
<dbReference type="CDD" id="cd11068">
    <property type="entry name" value="CYP120A1"/>
    <property type="match status" value="1"/>
</dbReference>
<dbReference type="PRINTS" id="PR00385">
    <property type="entry name" value="P450"/>
</dbReference>
<dbReference type="OrthoDB" id="1470350at2759"/>
<proteinExistence type="inferred from homology"/>
<comment type="cofactor">
    <cofactor evidence="2 15">
        <name>heme</name>
        <dbReference type="ChEBI" id="CHEBI:30413"/>
    </cofactor>
</comment>
<dbReference type="PANTHER" id="PTHR19384:SF127">
    <property type="entry name" value="BIFUNCTIONAL CYTOCHROME P450_NADPH--P450 REDUCTASE"/>
    <property type="match status" value="1"/>
</dbReference>
<feature type="binding site" description="axial binding residue" evidence="15">
    <location>
        <position position="403"/>
    </location>
    <ligand>
        <name>heme</name>
        <dbReference type="ChEBI" id="CHEBI:30413"/>
    </ligand>
    <ligandPart>
        <name>Fe</name>
        <dbReference type="ChEBI" id="CHEBI:18248"/>
    </ligandPart>
</feature>
<dbReference type="PANTHER" id="PTHR19384">
    <property type="entry name" value="NITRIC OXIDE SYNTHASE-RELATED"/>
    <property type="match status" value="1"/>
</dbReference>
<dbReference type="GO" id="GO:0020037">
    <property type="term" value="F:heme binding"/>
    <property type="evidence" value="ECO:0007669"/>
    <property type="project" value="InterPro"/>
</dbReference>
<evidence type="ECO:0000256" key="7">
    <source>
        <dbReference type="ARBA" id="ARBA00022630"/>
    </source>
</evidence>
<evidence type="ECO:0000259" key="16">
    <source>
        <dbReference type="PROSITE" id="PS50902"/>
    </source>
</evidence>
<protein>
    <submittedName>
        <fullName evidence="18">Cytochrome P450</fullName>
    </submittedName>
</protein>
<dbReference type="GO" id="GO:0070330">
    <property type="term" value="F:aromatase activity"/>
    <property type="evidence" value="ECO:0007669"/>
    <property type="project" value="InterPro"/>
</dbReference>
<evidence type="ECO:0000256" key="9">
    <source>
        <dbReference type="ARBA" id="ARBA00022723"/>
    </source>
</evidence>
<comment type="cofactor">
    <cofactor evidence="3">
        <name>FAD</name>
        <dbReference type="ChEBI" id="CHEBI:57692"/>
    </cofactor>
</comment>
<comment type="similarity">
    <text evidence="4">In the N-terminal section; belongs to the cytochrome P450 family.</text>
</comment>
<dbReference type="Gene3D" id="2.40.30.10">
    <property type="entry name" value="Translation factors"/>
    <property type="match status" value="1"/>
</dbReference>
<evidence type="ECO:0000256" key="11">
    <source>
        <dbReference type="ARBA" id="ARBA00022857"/>
    </source>
</evidence>
<dbReference type="InterPro" id="IPR023173">
    <property type="entry name" value="NADPH_Cyt_P450_Rdtase_alpha"/>
</dbReference>
<keyword evidence="14" id="KW-0503">Monooxygenase</keyword>
<feature type="domain" description="Flavodoxin-like" evidence="16">
    <location>
        <begin position="496"/>
        <end position="636"/>
    </location>
</feature>
<evidence type="ECO:0000256" key="5">
    <source>
        <dbReference type="ARBA" id="ARBA00022448"/>
    </source>
</evidence>
<dbReference type="GO" id="GO:0005829">
    <property type="term" value="C:cytosol"/>
    <property type="evidence" value="ECO:0007669"/>
    <property type="project" value="TreeGrafter"/>
</dbReference>
<feature type="domain" description="FAD-binding FR-type" evidence="17">
    <location>
        <begin position="675"/>
        <end position="904"/>
    </location>
</feature>
<dbReference type="GO" id="GO:0050660">
    <property type="term" value="F:flavin adenine dinucleotide binding"/>
    <property type="evidence" value="ECO:0007669"/>
    <property type="project" value="TreeGrafter"/>
</dbReference>
<dbReference type="InterPro" id="IPR003097">
    <property type="entry name" value="CysJ-like_FAD-binding"/>
</dbReference>
<comment type="caution">
    <text evidence="18">The sequence shown here is derived from an EMBL/GenBank/DDBJ whole genome shotgun (WGS) entry which is preliminary data.</text>
</comment>
<dbReference type="STRING" id="1077348.A0A2G8RPH3"/>
<evidence type="ECO:0000256" key="2">
    <source>
        <dbReference type="ARBA" id="ARBA00001971"/>
    </source>
</evidence>
<dbReference type="PROSITE" id="PS51384">
    <property type="entry name" value="FAD_FR"/>
    <property type="match status" value="1"/>
</dbReference>
<dbReference type="Gene3D" id="3.40.50.80">
    <property type="entry name" value="Nucleotide-binding domain of ferredoxin-NADP reductase (FNR) module"/>
    <property type="match status" value="1"/>
</dbReference>
<sequence>MTTPIPSPPALPLLGHVTQIDKEVPLRTFELLADQYGEIYQLNLITRDTIIVSSYELMNEVSNDKRFSKAIVAGLVETRKGLGDGLFTAYPGEENWGIAHRLLMPAFSTSKVRAMFDDMVDISSQMIQKWERFGPRYVIDTVEDFTKLAFDTITLCAMSYRLNEFYMEQSHPFVQAMGDFLLESGLRSNRPPIMNTLMRGSSAKFEADMATMNQLVDELIQDRKTNPSEKQDLLNIMLNGVDTKTGKGLSDENIRFNLLTFLVAGHETTSGLLTFTLYYLCKNPEAMRKVREEVDEILGDQPLRVEDIGKLKYISACLRETLRLSPPAAMRAVEALEDATIADGKYFIPKGARIAISTRKAQCDPKVWGEDCYEYKPERMYGENFEKIPQNSWQPFGYGMRACIGRPFAWQEAHIALAMVIQKFDITMDDPSYTLEIKQQLTVKPKGFYVHVLPRKRSASPIAVAPTSTLVGLPQVSKGAEEELEAERNIDAKHRLYVVYGSNTGTSQTFAQRIASEAPRHGFKATLGTLDSITDHVPTDGPLIICTASFEGEPADNATHFFEWIQSLKGNEFESTKYAVFGCGNRDWVRTYQRIPKLIDSTLEERGAKRLLERGVGDAQAAEFFEVFDEWEAKLWSALATEYNIEVKEQPAAVSSLSIQTVDDGTSRASVLRQSDADLGKVTENRLITSPNAPAKRHIEFELPEHMTYRAGDYLAILPTNPQRDVQRVTARFGFSPEQQIVLGSAGPTSLPVDRPISIAALLSGYVELSQPATTRDLRILLSVESSDATKATLQDLQASYSEKVLGKRVSILDILEDHADLKLPFGTYLEMLPAMRVRQYSISSSPLHNSQRPSLTVSVVEAPALSGRTEPFLGVASNFLAGLRPGDVVQLAVRAASSAFHPPEDPSVPMIMFAAGSGLAPMRGFLQERAVQKQAGRDVAKSLLFFGCRAPHEDFLYGDSDLKEWKELGIVEVRPAFSRSDADSLGCKYVQDRVWRDRLDVRDYFDNRSAKLFTCGSGKVAQGIKKVLTDIIKEARGCTDEEAAALFERAIQGRYATDIFE</sequence>
<evidence type="ECO:0000256" key="4">
    <source>
        <dbReference type="ARBA" id="ARBA00010018"/>
    </source>
</evidence>
<dbReference type="InterPro" id="IPR017927">
    <property type="entry name" value="FAD-bd_FR_type"/>
</dbReference>
<dbReference type="GO" id="GO:0005506">
    <property type="term" value="F:iron ion binding"/>
    <property type="evidence" value="ECO:0007669"/>
    <property type="project" value="InterPro"/>
</dbReference>
<dbReference type="Gene3D" id="3.40.50.360">
    <property type="match status" value="1"/>
</dbReference>
<keyword evidence="7" id="KW-0285">Flavoprotein</keyword>
<comment type="cofactor">
    <cofactor evidence="1">
        <name>FMN</name>
        <dbReference type="ChEBI" id="CHEBI:58210"/>
    </cofactor>
</comment>
<dbReference type="InterPro" id="IPR008254">
    <property type="entry name" value="Flavodoxin/NO_synth"/>
</dbReference>
<dbReference type="PIRSF" id="PIRSF000209">
    <property type="entry name" value="Bifunctional_P450_P450R"/>
    <property type="match status" value="1"/>
</dbReference>
<keyword evidence="13 15" id="KW-0408">Iron</keyword>
<accession>A0A2G8RPH3</accession>
<dbReference type="InterPro" id="IPR001128">
    <property type="entry name" value="Cyt_P450"/>
</dbReference>
<dbReference type="EMBL" id="AYKW01000068">
    <property type="protein sequence ID" value="PIL23414.1"/>
    <property type="molecule type" value="Genomic_DNA"/>
</dbReference>
<dbReference type="InterPro" id="IPR039261">
    <property type="entry name" value="FNR_nucleotide-bd"/>
</dbReference>
<dbReference type="Pfam" id="PF00258">
    <property type="entry name" value="Flavodoxin_1"/>
    <property type="match status" value="1"/>
</dbReference>
<reference evidence="18 19" key="1">
    <citation type="journal article" date="2015" name="Sci. Rep.">
        <title>Chromosome-level genome map provides insights into diverse defense mechanisms in the medicinal fungus Ganoderma sinense.</title>
        <authorList>
            <person name="Zhu Y."/>
            <person name="Xu J."/>
            <person name="Sun C."/>
            <person name="Zhou S."/>
            <person name="Xu H."/>
            <person name="Nelson D.R."/>
            <person name="Qian J."/>
            <person name="Song J."/>
            <person name="Luo H."/>
            <person name="Xiang L."/>
            <person name="Li Y."/>
            <person name="Xu Z."/>
            <person name="Ji A."/>
            <person name="Wang L."/>
            <person name="Lu S."/>
            <person name="Hayward A."/>
            <person name="Sun W."/>
            <person name="Li X."/>
            <person name="Schwartz D.C."/>
            <person name="Wang Y."/>
            <person name="Chen S."/>
        </authorList>
    </citation>
    <scope>NUCLEOTIDE SEQUENCE [LARGE SCALE GENOMIC DNA]</scope>
    <source>
        <strain evidence="18 19">ZZ0214-1</strain>
    </source>
</reference>
<keyword evidence="5" id="KW-0813">Transport</keyword>
<dbReference type="InterPro" id="IPR029039">
    <property type="entry name" value="Flavoprotein-like_sf"/>
</dbReference>
<dbReference type="GO" id="GO:0010181">
    <property type="term" value="F:FMN binding"/>
    <property type="evidence" value="ECO:0007669"/>
    <property type="project" value="InterPro"/>
</dbReference>
<dbReference type="PROSITE" id="PS50902">
    <property type="entry name" value="FLAVODOXIN_LIKE"/>
    <property type="match status" value="1"/>
</dbReference>
<dbReference type="InterPro" id="IPR017972">
    <property type="entry name" value="Cyt_P450_CS"/>
</dbReference>
<dbReference type="AlphaFoldDB" id="A0A2G8RPH3"/>